<dbReference type="SMART" id="SM00088">
    <property type="entry name" value="PINT"/>
    <property type="match status" value="1"/>
</dbReference>
<feature type="compositionally biased region" description="Low complexity" evidence="6">
    <location>
        <begin position="42"/>
        <end position="53"/>
    </location>
</feature>
<feature type="region of interest" description="Disordered" evidence="6">
    <location>
        <begin position="32"/>
        <end position="70"/>
    </location>
</feature>
<comment type="similarity">
    <text evidence="1">Belongs to the CSN7/EIF3M family. CSN7 subfamily.</text>
</comment>
<gene>
    <name evidence="8" type="ORF">K437DRAFT_260261</name>
</gene>
<dbReference type="PANTHER" id="PTHR15350:SF2">
    <property type="entry name" value="EUKARYOTIC TRANSLATION INITIATION FACTOR 3 SUBUNIT M"/>
    <property type="match status" value="1"/>
</dbReference>
<dbReference type="GeneID" id="25265502"/>
<dbReference type="STRING" id="1037660.A0A066VB47"/>
<dbReference type="InterPro" id="IPR000717">
    <property type="entry name" value="PCI_dom"/>
</dbReference>
<evidence type="ECO:0000256" key="1">
    <source>
        <dbReference type="ARBA" id="ARBA00008482"/>
    </source>
</evidence>
<organism evidence="8 9">
    <name type="scientific">Tilletiaria anomala (strain ATCC 24038 / CBS 436.72 / UBC 951)</name>
    <dbReference type="NCBI Taxonomy" id="1037660"/>
    <lineage>
        <taxon>Eukaryota</taxon>
        <taxon>Fungi</taxon>
        <taxon>Dikarya</taxon>
        <taxon>Basidiomycota</taxon>
        <taxon>Ustilaginomycotina</taxon>
        <taxon>Exobasidiomycetes</taxon>
        <taxon>Georgefischeriales</taxon>
        <taxon>Tilletiariaceae</taxon>
        <taxon>Tilletiaria</taxon>
    </lineage>
</organism>
<feature type="domain" description="PCI" evidence="7">
    <location>
        <begin position="221"/>
        <end position="387"/>
    </location>
</feature>
<evidence type="ECO:0000256" key="6">
    <source>
        <dbReference type="SAM" id="MobiDB-lite"/>
    </source>
</evidence>
<dbReference type="HOGENOM" id="CLU_035254_3_0_1"/>
<reference evidence="8 9" key="1">
    <citation type="submission" date="2014-05" db="EMBL/GenBank/DDBJ databases">
        <title>Draft genome sequence of a rare smut relative, Tilletiaria anomala UBC 951.</title>
        <authorList>
            <consortium name="DOE Joint Genome Institute"/>
            <person name="Toome M."/>
            <person name="Kuo A."/>
            <person name="Henrissat B."/>
            <person name="Lipzen A."/>
            <person name="Tritt A."/>
            <person name="Yoshinaga Y."/>
            <person name="Zane M."/>
            <person name="Barry K."/>
            <person name="Grigoriev I.V."/>
            <person name="Spatafora J.W."/>
            <person name="Aimea M.C."/>
        </authorList>
    </citation>
    <scope>NUCLEOTIDE SEQUENCE [LARGE SCALE GENOMIC DNA]</scope>
    <source>
        <strain evidence="8 9">UBC 951</strain>
    </source>
</reference>
<dbReference type="GO" id="GO:0033290">
    <property type="term" value="C:eukaryotic 48S preinitiation complex"/>
    <property type="evidence" value="ECO:0007669"/>
    <property type="project" value="UniProtKB-UniRule"/>
</dbReference>
<evidence type="ECO:0000313" key="9">
    <source>
        <dbReference type="Proteomes" id="UP000027361"/>
    </source>
</evidence>
<dbReference type="InParanoid" id="A0A066VB47"/>
<keyword evidence="9" id="KW-1185">Reference proteome</keyword>
<dbReference type="EMBL" id="JMSN01000186">
    <property type="protein sequence ID" value="KDN35979.1"/>
    <property type="molecule type" value="Genomic_DNA"/>
</dbReference>
<dbReference type="FunCoup" id="A0A066VB47">
    <property type="interactions" value="587"/>
</dbReference>
<dbReference type="PANTHER" id="PTHR15350">
    <property type="entry name" value="COP9 SIGNALOSOME COMPLEX SUBUNIT 7/DENDRITIC CELL PROTEIN GA17"/>
    <property type="match status" value="1"/>
</dbReference>
<protein>
    <recommendedName>
        <fullName evidence="5">Eukaryotic translation initiation factor 3 subunit M</fullName>
        <shortName evidence="5">eIF3m</shortName>
    </recommendedName>
</protein>
<sequence>MRIVAIVDASFEEQIQEVAAFFSRSRPEAERDEFIASFQPKSSAASAESTAAAEAKDGSEQPKEDAAQQVPLDERRALIEKLVAEIKDAGEGSDKDVEGAHNLLVSLIVDAFEGEEGKESELLSKIISVLSKTGSAEKNAVKYRVLSNIFNFLPPTSPLRYTTFNALLTFAASNDELELVSPSLLLLPQWLAQWQISEAQKEQCLASVSKVLNENGGDGEDQKKAYGFQLLYLRFLSSQQTSVEKAKEVAEKVIADAIRLPSIFDFEELAQIPAVQALKGSPAGDLLAILTEGSAADLKTWLGNNKSEAQRLNIPEAELDRKARLLDLAGLCAQSVSKEITYEQIAKTVGVSEEDVELWVIDVIRAGLVSGKLSQVNKSFRVYRSTHRTFGKEQWHALEERLVEWQSAISNILGTLSKARPAAAASASATKGAPAPGQNAASNGERISVA</sequence>
<accession>A0A066VB47</accession>
<dbReference type="OrthoDB" id="10267031at2759"/>
<dbReference type="Pfam" id="PF01399">
    <property type="entry name" value="PCI"/>
    <property type="match status" value="1"/>
</dbReference>
<evidence type="ECO:0000256" key="2">
    <source>
        <dbReference type="ARBA" id="ARBA00022490"/>
    </source>
</evidence>
<keyword evidence="3 5" id="KW-0396">Initiation factor</keyword>
<evidence type="ECO:0000256" key="4">
    <source>
        <dbReference type="ARBA" id="ARBA00022917"/>
    </source>
</evidence>
<name>A0A066VB47_TILAU</name>
<dbReference type="HAMAP" id="MF_03012">
    <property type="entry name" value="eIF3m"/>
    <property type="match status" value="1"/>
</dbReference>
<feature type="compositionally biased region" description="Low complexity" evidence="6">
    <location>
        <begin position="425"/>
        <end position="437"/>
    </location>
</feature>
<proteinExistence type="inferred from homology"/>
<dbReference type="RefSeq" id="XP_013239914.1">
    <property type="nucleotide sequence ID" value="XM_013384460.1"/>
</dbReference>
<feature type="compositionally biased region" description="Basic and acidic residues" evidence="6">
    <location>
        <begin position="54"/>
        <end position="70"/>
    </location>
</feature>
<keyword evidence="2 5" id="KW-0963">Cytoplasm</keyword>
<feature type="region of interest" description="Disordered" evidence="6">
    <location>
        <begin position="425"/>
        <end position="450"/>
    </location>
</feature>
<evidence type="ECO:0000313" key="8">
    <source>
        <dbReference type="EMBL" id="KDN35979.1"/>
    </source>
</evidence>
<dbReference type="InterPro" id="IPR027528">
    <property type="entry name" value="eIF3m"/>
</dbReference>
<dbReference type="OMA" id="FNDEHKG"/>
<dbReference type="GO" id="GO:0071541">
    <property type="term" value="C:eukaryotic translation initiation factor 3 complex, eIF3m"/>
    <property type="evidence" value="ECO:0007669"/>
    <property type="project" value="UniProtKB-UniRule"/>
</dbReference>
<evidence type="ECO:0000259" key="7">
    <source>
        <dbReference type="PROSITE" id="PS50250"/>
    </source>
</evidence>
<dbReference type="GO" id="GO:0016282">
    <property type="term" value="C:eukaryotic 43S preinitiation complex"/>
    <property type="evidence" value="ECO:0007669"/>
    <property type="project" value="UniProtKB-UniRule"/>
</dbReference>
<dbReference type="AlphaFoldDB" id="A0A066VB47"/>
<evidence type="ECO:0000256" key="5">
    <source>
        <dbReference type="HAMAP-Rule" id="MF_03012"/>
    </source>
</evidence>
<dbReference type="InterPro" id="IPR045237">
    <property type="entry name" value="COPS7/eIF3m"/>
</dbReference>
<dbReference type="InterPro" id="IPR040750">
    <property type="entry name" value="eIF3m_C_helix"/>
</dbReference>
<evidence type="ECO:0000256" key="3">
    <source>
        <dbReference type="ARBA" id="ARBA00022540"/>
    </source>
</evidence>
<comment type="function">
    <text evidence="5">Component of the eukaryotic translation initiation factor 3 (eIF-3) complex, which is involved in protein synthesis of a specialized repertoire of mRNAs and, together with other initiation factors, stimulates binding of mRNA and methionyl-tRNAi to the 40S ribosome. The eIF-3 complex specifically targets and initiates translation of a subset of mRNAs involved in cell proliferation.</text>
</comment>
<dbReference type="Pfam" id="PF18005">
    <property type="entry name" value="eIF3m_C_helix"/>
    <property type="match status" value="1"/>
</dbReference>
<dbReference type="GO" id="GO:0001732">
    <property type="term" value="P:formation of cytoplasmic translation initiation complex"/>
    <property type="evidence" value="ECO:0007669"/>
    <property type="project" value="UniProtKB-UniRule"/>
</dbReference>
<comment type="subunit">
    <text evidence="5">Component of the eukaryotic translation initiation factor 3 (eIF-3) complex.</text>
</comment>
<comment type="caution">
    <text evidence="8">The sequence shown here is derived from an EMBL/GenBank/DDBJ whole genome shotgun (WGS) entry which is preliminary data.</text>
</comment>
<dbReference type="GO" id="GO:0003743">
    <property type="term" value="F:translation initiation factor activity"/>
    <property type="evidence" value="ECO:0007669"/>
    <property type="project" value="UniProtKB-UniRule"/>
</dbReference>
<comment type="similarity">
    <text evidence="5">Belongs to the eIF-3 subunit M family.</text>
</comment>
<comment type="subcellular location">
    <subcellularLocation>
        <location evidence="5">Cytoplasm</location>
    </subcellularLocation>
</comment>
<keyword evidence="4 5" id="KW-0648">Protein biosynthesis</keyword>
<dbReference type="Proteomes" id="UP000027361">
    <property type="component" value="Unassembled WGS sequence"/>
</dbReference>
<dbReference type="PROSITE" id="PS50250">
    <property type="entry name" value="PCI"/>
    <property type="match status" value="1"/>
</dbReference>